<sequence length="216" mass="24588">MWNKWDHHTVRIKSFWLKLLQSFSRTSFRKVLKPVLNLLKVFQPKVDLPAQLAVCHAENEEEEEMVEENPEAKQQQEGKEEIESSEETVQTESSLYVGSSLALSTDNEQLSENAGERSSVLEAQRSGFYDDVRHAWAIEDSFYMCELETLAEGSSQNEEISPISGEMDVDTAAPKKQSSFFMKIPNALSRVHSFLSSCLPHRKNLQKVSPEITPTH</sequence>
<feature type="compositionally biased region" description="Acidic residues" evidence="1">
    <location>
        <begin position="60"/>
        <end position="69"/>
    </location>
</feature>
<name>A0A151MIN4_ALLMI</name>
<feature type="region of interest" description="Disordered" evidence="1">
    <location>
        <begin position="60"/>
        <end position="92"/>
    </location>
</feature>
<comment type="caution">
    <text evidence="2">The sequence shown here is derived from an EMBL/GenBank/DDBJ whole genome shotgun (WGS) entry which is preliminary data.</text>
</comment>
<dbReference type="EMBL" id="AKHW03006071">
    <property type="protein sequence ID" value="KYO24392.1"/>
    <property type="molecule type" value="Genomic_DNA"/>
</dbReference>
<evidence type="ECO:0000313" key="2">
    <source>
        <dbReference type="EMBL" id="KYO24392.1"/>
    </source>
</evidence>
<protein>
    <submittedName>
        <fullName evidence="2">Uncharacterized protein</fullName>
    </submittedName>
</protein>
<feature type="compositionally biased region" description="Basic and acidic residues" evidence="1">
    <location>
        <begin position="70"/>
        <end position="82"/>
    </location>
</feature>
<keyword evidence="3" id="KW-1185">Reference proteome</keyword>
<reference evidence="2 3" key="1">
    <citation type="journal article" date="2012" name="Genome Biol.">
        <title>Sequencing three crocodilian genomes to illuminate the evolution of archosaurs and amniotes.</title>
        <authorList>
            <person name="St John J.A."/>
            <person name="Braun E.L."/>
            <person name="Isberg S.R."/>
            <person name="Miles L.G."/>
            <person name="Chong A.Y."/>
            <person name="Gongora J."/>
            <person name="Dalzell P."/>
            <person name="Moran C."/>
            <person name="Bed'hom B."/>
            <person name="Abzhanov A."/>
            <person name="Burgess S.C."/>
            <person name="Cooksey A.M."/>
            <person name="Castoe T.A."/>
            <person name="Crawford N.G."/>
            <person name="Densmore L.D."/>
            <person name="Drew J.C."/>
            <person name="Edwards S.V."/>
            <person name="Faircloth B.C."/>
            <person name="Fujita M.K."/>
            <person name="Greenwold M.J."/>
            <person name="Hoffmann F.G."/>
            <person name="Howard J.M."/>
            <person name="Iguchi T."/>
            <person name="Janes D.E."/>
            <person name="Khan S.Y."/>
            <person name="Kohno S."/>
            <person name="de Koning A.J."/>
            <person name="Lance S.L."/>
            <person name="McCarthy F.M."/>
            <person name="McCormack J.E."/>
            <person name="Merchant M.E."/>
            <person name="Peterson D.G."/>
            <person name="Pollock D.D."/>
            <person name="Pourmand N."/>
            <person name="Raney B.J."/>
            <person name="Roessler K.A."/>
            <person name="Sanford J.R."/>
            <person name="Sawyer R.H."/>
            <person name="Schmidt C.J."/>
            <person name="Triplett E.W."/>
            <person name="Tuberville T.D."/>
            <person name="Venegas-Anaya M."/>
            <person name="Howard J.T."/>
            <person name="Jarvis E.D."/>
            <person name="Guillette L.J.Jr."/>
            <person name="Glenn T.C."/>
            <person name="Green R.E."/>
            <person name="Ray D.A."/>
        </authorList>
    </citation>
    <scope>NUCLEOTIDE SEQUENCE [LARGE SCALE GENOMIC DNA]</scope>
    <source>
        <strain evidence="2">KSC_2009_1</strain>
    </source>
</reference>
<organism evidence="2 3">
    <name type="scientific">Alligator mississippiensis</name>
    <name type="common">American alligator</name>
    <dbReference type="NCBI Taxonomy" id="8496"/>
    <lineage>
        <taxon>Eukaryota</taxon>
        <taxon>Metazoa</taxon>
        <taxon>Chordata</taxon>
        <taxon>Craniata</taxon>
        <taxon>Vertebrata</taxon>
        <taxon>Euteleostomi</taxon>
        <taxon>Archelosauria</taxon>
        <taxon>Archosauria</taxon>
        <taxon>Crocodylia</taxon>
        <taxon>Alligatoridae</taxon>
        <taxon>Alligatorinae</taxon>
        <taxon>Alligator</taxon>
    </lineage>
</organism>
<proteinExistence type="predicted"/>
<evidence type="ECO:0000313" key="3">
    <source>
        <dbReference type="Proteomes" id="UP000050525"/>
    </source>
</evidence>
<accession>A0A151MIN4</accession>
<dbReference type="Proteomes" id="UP000050525">
    <property type="component" value="Unassembled WGS sequence"/>
</dbReference>
<gene>
    <name evidence="2" type="ORF">Y1Q_0002032</name>
</gene>
<dbReference type="AlphaFoldDB" id="A0A151MIN4"/>
<evidence type="ECO:0000256" key="1">
    <source>
        <dbReference type="SAM" id="MobiDB-lite"/>
    </source>
</evidence>